<dbReference type="RefSeq" id="WP_368847383.1">
    <property type="nucleotide sequence ID" value="NZ_CP194411.1"/>
</dbReference>
<dbReference type="EMBL" id="JARVLH010000005">
    <property type="protein sequence ID" value="MEX5285656.1"/>
    <property type="molecule type" value="Genomic_DNA"/>
</dbReference>
<evidence type="ECO:0000256" key="3">
    <source>
        <dbReference type="ARBA" id="ARBA00022448"/>
    </source>
</evidence>
<reference evidence="8 9" key="1">
    <citation type="submission" date="2023-04" db="EMBL/GenBank/DDBJ databases">
        <title>Genome Sequence of Selenomonas sputigena ATCC 33150.</title>
        <authorList>
            <person name="Miller D.P."/>
            <person name="Anvari S."/>
            <person name="Polson S.W."/>
            <person name="Macdonald M."/>
            <person name="Mcdowell J.V."/>
        </authorList>
    </citation>
    <scope>NUCLEOTIDE SEQUENCE [LARGE SCALE GENOMIC DNA]</scope>
    <source>
        <strain evidence="8 9">ATCC 33150</strain>
    </source>
</reference>
<keyword evidence="9" id="KW-1185">Reference proteome</keyword>
<dbReference type="InterPro" id="IPR058636">
    <property type="entry name" value="Beta-barrel_YknX"/>
</dbReference>
<feature type="coiled-coil region" evidence="4">
    <location>
        <begin position="144"/>
        <end position="171"/>
    </location>
</feature>
<dbReference type="InterPro" id="IPR058625">
    <property type="entry name" value="MdtA-like_BSH"/>
</dbReference>
<dbReference type="PANTHER" id="PTHR30469:SF33">
    <property type="entry name" value="SLR1207 PROTEIN"/>
    <property type="match status" value="1"/>
</dbReference>
<dbReference type="Gene3D" id="2.40.50.100">
    <property type="match status" value="1"/>
</dbReference>
<evidence type="ECO:0000313" key="9">
    <source>
        <dbReference type="Proteomes" id="UP001559623"/>
    </source>
</evidence>
<dbReference type="Gene3D" id="2.40.420.20">
    <property type="match status" value="1"/>
</dbReference>
<dbReference type="Pfam" id="PF25917">
    <property type="entry name" value="BSH_RND"/>
    <property type="match status" value="1"/>
</dbReference>
<gene>
    <name evidence="8" type="ORF">QCO44_08420</name>
</gene>
<dbReference type="PROSITE" id="PS51257">
    <property type="entry name" value="PROKAR_LIPOPROTEIN"/>
    <property type="match status" value="1"/>
</dbReference>
<keyword evidence="4" id="KW-0175">Coiled coil</keyword>
<evidence type="ECO:0000259" key="5">
    <source>
        <dbReference type="Pfam" id="PF25917"/>
    </source>
</evidence>
<comment type="similarity">
    <text evidence="2">Belongs to the membrane fusion protein (MFP) (TC 8.A.1) family.</text>
</comment>
<comment type="subcellular location">
    <subcellularLocation>
        <location evidence="1">Cell envelope</location>
    </subcellularLocation>
</comment>
<dbReference type="NCBIfam" id="TIGR01730">
    <property type="entry name" value="RND_mfp"/>
    <property type="match status" value="1"/>
</dbReference>
<sequence length="384" mass="40923">MKIFGKDIPFGAKAKAALAVLVFAGCAFFAYQYYEEGQEEQAKQAAATETAVATRMNLKSKVSATGTIIPIDSVEVSSKITARIKSVLVKENDVVTAGETVATLDAKTLATKRDQAQYKVTNAKAKYNRESYLFGIGANPQTTYEDAQYNYEAAQSELEETESDLAETIIQAPISGVVVGKPKTAGTMATAGTDYPTVIMRIADLSKKQIMAKVDETDIGNIKVGQEATFTVDSYSGKTFTARVTKISQTDTANTWQTVAASSSSSSASSTASVIYYYVTLDVDDPENLLLPAMTARVEIETADKLSALAVPIAALKTEAAGSYVIVKMPDGTEEKRTVTTGIYSDEYVEILDGLVEGENVSISYTTSQNAKKGNHGPGGGPPF</sequence>
<accession>A0ABV3X649</accession>
<dbReference type="SUPFAM" id="SSF111369">
    <property type="entry name" value="HlyD-like secretion proteins"/>
    <property type="match status" value="1"/>
</dbReference>
<comment type="caution">
    <text evidence="8">The sequence shown here is derived from an EMBL/GenBank/DDBJ whole genome shotgun (WGS) entry which is preliminary data.</text>
</comment>
<feature type="domain" description="YknX-like beta-barrel" evidence="7">
    <location>
        <begin position="209"/>
        <end position="300"/>
    </location>
</feature>
<dbReference type="PANTHER" id="PTHR30469">
    <property type="entry name" value="MULTIDRUG RESISTANCE PROTEIN MDTA"/>
    <property type="match status" value="1"/>
</dbReference>
<organism evidence="8 9">
    <name type="scientific">Selenomonas sputigena</name>
    <dbReference type="NCBI Taxonomy" id="69823"/>
    <lineage>
        <taxon>Bacteria</taxon>
        <taxon>Bacillati</taxon>
        <taxon>Bacillota</taxon>
        <taxon>Negativicutes</taxon>
        <taxon>Selenomonadales</taxon>
        <taxon>Selenomonadaceae</taxon>
        <taxon>Selenomonas</taxon>
    </lineage>
</organism>
<evidence type="ECO:0000256" key="4">
    <source>
        <dbReference type="SAM" id="Coils"/>
    </source>
</evidence>
<evidence type="ECO:0000259" key="6">
    <source>
        <dbReference type="Pfam" id="PF25967"/>
    </source>
</evidence>
<keyword evidence="3" id="KW-0813">Transport</keyword>
<dbReference type="Pfam" id="PF25967">
    <property type="entry name" value="RND-MFP_C"/>
    <property type="match status" value="1"/>
</dbReference>
<evidence type="ECO:0000256" key="1">
    <source>
        <dbReference type="ARBA" id="ARBA00004196"/>
    </source>
</evidence>
<feature type="domain" description="Multidrug resistance protein MdtA-like barrel-sandwich hybrid" evidence="5">
    <location>
        <begin position="73"/>
        <end position="199"/>
    </location>
</feature>
<proteinExistence type="inferred from homology"/>
<name>A0ABV3X649_9FIRM</name>
<dbReference type="InterPro" id="IPR006143">
    <property type="entry name" value="RND_pump_MFP"/>
</dbReference>
<evidence type="ECO:0000313" key="8">
    <source>
        <dbReference type="EMBL" id="MEX5285656.1"/>
    </source>
</evidence>
<dbReference type="Proteomes" id="UP001559623">
    <property type="component" value="Unassembled WGS sequence"/>
</dbReference>
<dbReference type="Pfam" id="PF25990">
    <property type="entry name" value="Beta-barrel_YknX"/>
    <property type="match status" value="1"/>
</dbReference>
<dbReference type="InterPro" id="IPR058627">
    <property type="entry name" value="MdtA-like_C"/>
</dbReference>
<evidence type="ECO:0000256" key="2">
    <source>
        <dbReference type="ARBA" id="ARBA00009477"/>
    </source>
</evidence>
<feature type="domain" description="Multidrug resistance protein MdtA-like C-terminal permuted SH3" evidence="6">
    <location>
        <begin position="308"/>
        <end position="364"/>
    </location>
</feature>
<evidence type="ECO:0000259" key="7">
    <source>
        <dbReference type="Pfam" id="PF25990"/>
    </source>
</evidence>
<dbReference type="Gene3D" id="2.40.30.170">
    <property type="match status" value="1"/>
</dbReference>
<protein>
    <submittedName>
        <fullName evidence="8">Efflux RND transporter periplasmic adaptor subunit</fullName>
    </submittedName>
</protein>